<dbReference type="Proteomes" id="UP000007264">
    <property type="component" value="Unassembled WGS sequence"/>
</dbReference>
<keyword evidence="3" id="KW-0223">Dioxygenase</keyword>
<dbReference type="Pfam" id="PF00903">
    <property type="entry name" value="Glyoxalase"/>
    <property type="match status" value="1"/>
</dbReference>
<evidence type="ECO:0000256" key="1">
    <source>
        <dbReference type="ARBA" id="ARBA00022723"/>
    </source>
</evidence>
<dbReference type="InterPro" id="IPR050383">
    <property type="entry name" value="GlyoxalaseI/FosfomycinResist"/>
</dbReference>
<dbReference type="AlphaFoldDB" id="I0Z1Y6"/>
<dbReference type="SUPFAM" id="SSF54593">
    <property type="entry name" value="Glyoxalase/Bleomycin resistance protein/Dihydroxybiphenyl dioxygenase"/>
    <property type="match status" value="1"/>
</dbReference>
<dbReference type="GeneID" id="17042656"/>
<dbReference type="PROSITE" id="PS00934">
    <property type="entry name" value="GLYOXALASE_I_1"/>
    <property type="match status" value="1"/>
</dbReference>
<dbReference type="PANTHER" id="PTHR21366">
    <property type="entry name" value="GLYOXALASE FAMILY PROTEIN"/>
    <property type="match status" value="1"/>
</dbReference>
<dbReference type="PROSITE" id="PS51819">
    <property type="entry name" value="VOC"/>
    <property type="match status" value="1"/>
</dbReference>
<dbReference type="Gene3D" id="3.10.180.10">
    <property type="entry name" value="2,3-Dihydroxybiphenyl 1,2-Dioxygenase, domain 1"/>
    <property type="match status" value="1"/>
</dbReference>
<dbReference type="GO" id="GO:0046872">
    <property type="term" value="F:metal ion binding"/>
    <property type="evidence" value="ECO:0007669"/>
    <property type="project" value="UniProtKB-KW"/>
</dbReference>
<sequence>MNTGPLRACTPCHNKLVVPTARSSSTGLFWRSRRSTQLAKGLAGPQFLTPEKEIQDALVQGLKEAKGSTGRIVYNGLHHVGLLVEDLERSLEFYMGVLGLELNPARPDSKLPYRGAWLWIGSEMIHLMQLPNPDTLDMDKRPQHGGRDRHFCIGVQSIEPLVQRLDQAGVPYTKSMSGRPALFFRDPDMNVLEIGEMGTWRA</sequence>
<dbReference type="EMBL" id="AGSI01000005">
    <property type="protein sequence ID" value="EIE24655.1"/>
    <property type="molecule type" value="Genomic_DNA"/>
</dbReference>
<dbReference type="GO" id="GO:0004462">
    <property type="term" value="F:lactoylglutathione lyase activity"/>
    <property type="evidence" value="ECO:0007669"/>
    <property type="project" value="InterPro"/>
</dbReference>
<dbReference type="PANTHER" id="PTHR21366:SF22">
    <property type="entry name" value="VOC DOMAIN-CONTAINING PROTEIN"/>
    <property type="match status" value="1"/>
</dbReference>
<keyword evidence="1" id="KW-0479">Metal-binding</keyword>
<reference evidence="3 4" key="1">
    <citation type="journal article" date="2012" name="Genome Biol.">
        <title>The genome of the polar eukaryotic microalga coccomyxa subellipsoidea reveals traits of cold adaptation.</title>
        <authorList>
            <person name="Blanc G."/>
            <person name="Agarkova I."/>
            <person name="Grimwood J."/>
            <person name="Kuo A."/>
            <person name="Brueggeman A."/>
            <person name="Dunigan D."/>
            <person name="Gurnon J."/>
            <person name="Ladunga I."/>
            <person name="Lindquist E."/>
            <person name="Lucas S."/>
            <person name="Pangilinan J."/>
            <person name="Proschold T."/>
            <person name="Salamov A."/>
            <person name="Schmutz J."/>
            <person name="Weeks D."/>
            <person name="Yamada T."/>
            <person name="Claverie J.M."/>
            <person name="Grigoriev I."/>
            <person name="Van Etten J."/>
            <person name="Lomsadze A."/>
            <person name="Borodovsky M."/>
        </authorList>
    </citation>
    <scope>NUCLEOTIDE SEQUENCE [LARGE SCALE GENOMIC DNA]</scope>
    <source>
        <strain evidence="3 4">C-169</strain>
    </source>
</reference>
<comment type="caution">
    <text evidence="3">The sequence shown here is derived from an EMBL/GenBank/DDBJ whole genome shotgun (WGS) entry which is preliminary data.</text>
</comment>
<evidence type="ECO:0000313" key="4">
    <source>
        <dbReference type="Proteomes" id="UP000007264"/>
    </source>
</evidence>
<evidence type="ECO:0000259" key="2">
    <source>
        <dbReference type="PROSITE" id="PS51819"/>
    </source>
</evidence>
<dbReference type="RefSeq" id="XP_005649199.1">
    <property type="nucleotide sequence ID" value="XM_005649142.1"/>
</dbReference>
<protein>
    <submittedName>
        <fullName evidence="3">Glyoxalase/Bleomycin resistance protein/Dihydroxybiphenyl dioxygenase</fullName>
    </submittedName>
</protein>
<dbReference type="InterPro" id="IPR018146">
    <property type="entry name" value="Glyoxalase_1_CS"/>
</dbReference>
<dbReference type="InterPro" id="IPR004360">
    <property type="entry name" value="Glyas_Fos-R_dOase_dom"/>
</dbReference>
<dbReference type="InterPro" id="IPR029068">
    <property type="entry name" value="Glyas_Bleomycin-R_OHBP_Dase"/>
</dbReference>
<dbReference type="KEGG" id="csl:COCSUDRAFT_28303"/>
<evidence type="ECO:0000313" key="3">
    <source>
        <dbReference type="EMBL" id="EIE24655.1"/>
    </source>
</evidence>
<dbReference type="GO" id="GO:0051213">
    <property type="term" value="F:dioxygenase activity"/>
    <property type="evidence" value="ECO:0007669"/>
    <property type="project" value="UniProtKB-KW"/>
</dbReference>
<dbReference type="CDD" id="cd07245">
    <property type="entry name" value="VOC_like"/>
    <property type="match status" value="1"/>
</dbReference>
<dbReference type="InterPro" id="IPR037523">
    <property type="entry name" value="VOC_core"/>
</dbReference>
<organism evidence="3 4">
    <name type="scientific">Coccomyxa subellipsoidea (strain C-169)</name>
    <name type="common">Green microalga</name>
    <dbReference type="NCBI Taxonomy" id="574566"/>
    <lineage>
        <taxon>Eukaryota</taxon>
        <taxon>Viridiplantae</taxon>
        <taxon>Chlorophyta</taxon>
        <taxon>core chlorophytes</taxon>
        <taxon>Trebouxiophyceae</taxon>
        <taxon>Trebouxiophyceae incertae sedis</taxon>
        <taxon>Coccomyxaceae</taxon>
        <taxon>Coccomyxa</taxon>
        <taxon>Coccomyxa subellipsoidea</taxon>
    </lineage>
</organism>
<dbReference type="STRING" id="574566.I0Z1Y6"/>
<keyword evidence="3" id="KW-0560">Oxidoreductase</keyword>
<feature type="domain" description="VOC" evidence="2">
    <location>
        <begin position="76"/>
        <end position="197"/>
    </location>
</feature>
<accession>I0Z1Y6</accession>
<gene>
    <name evidence="3" type="ORF">COCSUDRAFT_28303</name>
</gene>
<keyword evidence="4" id="KW-1185">Reference proteome</keyword>
<dbReference type="OrthoDB" id="5371818at2759"/>
<proteinExistence type="predicted"/>
<dbReference type="eggNOG" id="ENOG502RKPE">
    <property type="taxonomic scope" value="Eukaryota"/>
</dbReference>
<name>I0Z1Y6_COCSC</name>